<dbReference type="AlphaFoldDB" id="A0A016U3V5"/>
<dbReference type="EMBL" id="JARK01001394">
    <property type="protein sequence ID" value="EYC09969.1"/>
    <property type="molecule type" value="Genomic_DNA"/>
</dbReference>
<proteinExistence type="predicted"/>
<evidence type="ECO:0000313" key="1">
    <source>
        <dbReference type="EMBL" id="EYC09969.1"/>
    </source>
</evidence>
<dbReference type="Proteomes" id="UP000024635">
    <property type="component" value="Unassembled WGS sequence"/>
</dbReference>
<gene>
    <name evidence="1" type="primary">Acey_s0058.g2916</name>
    <name evidence="1" type="ORF">Y032_0058g2916</name>
</gene>
<sequence>MEEPDWTWIHGIKSWEVVPTCTRDLGHLGQPIAGSQGLICFGDYGSLGASSEHVPGNPWPAPQPFRFTHVSTTIGPRRTLITRITRHVSRCVPSFGRWRTLTSQLDPFLGVAATIGSRRTLITPLDPCPGVYSRDIGIFNSENKQEEYQKEKENEDQQMICLLIISIEPIWISSDTYHMRMMLS</sequence>
<protein>
    <submittedName>
        <fullName evidence="1">Uncharacterized protein</fullName>
    </submittedName>
</protein>
<comment type="caution">
    <text evidence="1">The sequence shown here is derived from an EMBL/GenBank/DDBJ whole genome shotgun (WGS) entry which is preliminary data.</text>
</comment>
<evidence type="ECO:0000313" key="2">
    <source>
        <dbReference type="Proteomes" id="UP000024635"/>
    </source>
</evidence>
<name>A0A016U3V5_9BILA</name>
<accession>A0A016U3V5</accession>
<reference evidence="2" key="1">
    <citation type="journal article" date="2015" name="Nat. Genet.">
        <title>The genome and transcriptome of the zoonotic hookworm Ancylostoma ceylanicum identify infection-specific gene families.</title>
        <authorList>
            <person name="Schwarz E.M."/>
            <person name="Hu Y."/>
            <person name="Antoshechkin I."/>
            <person name="Miller M.M."/>
            <person name="Sternberg P.W."/>
            <person name="Aroian R.V."/>
        </authorList>
    </citation>
    <scope>NUCLEOTIDE SEQUENCE</scope>
    <source>
        <strain evidence="2">HY135</strain>
    </source>
</reference>
<organism evidence="1 2">
    <name type="scientific">Ancylostoma ceylanicum</name>
    <dbReference type="NCBI Taxonomy" id="53326"/>
    <lineage>
        <taxon>Eukaryota</taxon>
        <taxon>Metazoa</taxon>
        <taxon>Ecdysozoa</taxon>
        <taxon>Nematoda</taxon>
        <taxon>Chromadorea</taxon>
        <taxon>Rhabditida</taxon>
        <taxon>Rhabditina</taxon>
        <taxon>Rhabditomorpha</taxon>
        <taxon>Strongyloidea</taxon>
        <taxon>Ancylostomatidae</taxon>
        <taxon>Ancylostomatinae</taxon>
        <taxon>Ancylostoma</taxon>
    </lineage>
</organism>
<keyword evidence="2" id="KW-1185">Reference proteome</keyword>